<keyword evidence="2" id="KW-1185">Reference proteome</keyword>
<reference evidence="1 2" key="1">
    <citation type="submission" date="2022-09" db="EMBL/GenBank/DDBJ databases">
        <title>New species of Phenylobacterium.</title>
        <authorList>
            <person name="Mieszkin S."/>
        </authorList>
    </citation>
    <scope>NUCLEOTIDE SEQUENCE [LARGE SCALE GENOMIC DNA]</scope>
    <source>
        <strain evidence="1 2">HK31-G</strain>
    </source>
</reference>
<dbReference type="Proteomes" id="UP001598130">
    <property type="component" value="Unassembled WGS sequence"/>
</dbReference>
<accession>A0ABW6CT19</accession>
<sequence>MNPIATAQYGLFAASQRFEASAQRTVRMGDPAFSVDYAHEVVEQITAKHEFSANLAVIGTAGEMTDSLLDILA</sequence>
<keyword evidence="1" id="KW-0282">Flagellum</keyword>
<keyword evidence="1" id="KW-0969">Cilium</keyword>
<name>A0ABW6CT19_9CAUL</name>
<organism evidence="1 2">
    <name type="scientific">Phenylobacterium ferrooxidans</name>
    <dbReference type="NCBI Taxonomy" id="2982689"/>
    <lineage>
        <taxon>Bacteria</taxon>
        <taxon>Pseudomonadati</taxon>
        <taxon>Pseudomonadota</taxon>
        <taxon>Alphaproteobacteria</taxon>
        <taxon>Caulobacterales</taxon>
        <taxon>Caulobacteraceae</taxon>
        <taxon>Phenylobacterium</taxon>
    </lineage>
</organism>
<dbReference type="EMBL" id="JAOTJD010000033">
    <property type="protein sequence ID" value="MFD3265473.1"/>
    <property type="molecule type" value="Genomic_DNA"/>
</dbReference>
<keyword evidence="1" id="KW-0966">Cell projection</keyword>
<dbReference type="RefSeq" id="WP_377370893.1">
    <property type="nucleotide sequence ID" value="NZ_JAOTJD010000033.1"/>
</dbReference>
<evidence type="ECO:0000313" key="1">
    <source>
        <dbReference type="EMBL" id="MFD3265473.1"/>
    </source>
</evidence>
<proteinExistence type="predicted"/>
<comment type="caution">
    <text evidence="1">The sequence shown here is derived from an EMBL/GenBank/DDBJ whole genome shotgun (WGS) entry which is preliminary data.</text>
</comment>
<protein>
    <submittedName>
        <fullName evidence="1">Flagellar hook protein FlgE</fullName>
    </submittedName>
</protein>
<gene>
    <name evidence="1" type="ORF">OCL97_16060</name>
</gene>
<evidence type="ECO:0000313" key="2">
    <source>
        <dbReference type="Proteomes" id="UP001598130"/>
    </source>
</evidence>